<sequence length="101" mass="11233">MASVVVELVARNPVRVVRNTFSILTFDDEGRIDPSRFEKQQFALVESAVAPVFAVFDDDSNQTVVDATSRFIAQGGQWVPSRALARVIDQTALGQRQCRHL</sequence>
<evidence type="ECO:0000313" key="2">
    <source>
        <dbReference type="EMBL" id="SAL36282.1"/>
    </source>
</evidence>
<dbReference type="OrthoDB" id="9102248at2"/>
<dbReference type="EMBL" id="JBIYDN010000046">
    <property type="protein sequence ID" value="MFK4448216.1"/>
    <property type="molecule type" value="Genomic_DNA"/>
</dbReference>
<organism evidence="2 3">
    <name type="scientific">Caballeronia udeis</name>
    <dbReference type="NCBI Taxonomy" id="1232866"/>
    <lineage>
        <taxon>Bacteria</taxon>
        <taxon>Pseudomonadati</taxon>
        <taxon>Pseudomonadota</taxon>
        <taxon>Betaproteobacteria</taxon>
        <taxon>Burkholderiales</taxon>
        <taxon>Burkholderiaceae</taxon>
        <taxon>Caballeronia</taxon>
    </lineage>
</organism>
<dbReference type="EMBL" id="FCOK02000021">
    <property type="protein sequence ID" value="SAL36282.1"/>
    <property type="molecule type" value="Genomic_DNA"/>
</dbReference>
<accession>A0A158GW64</accession>
<dbReference type="RefSeq" id="WP_062086657.1">
    <property type="nucleotide sequence ID" value="NZ_FCOK02000021.1"/>
</dbReference>
<dbReference type="Proteomes" id="UP001620514">
    <property type="component" value="Unassembled WGS sequence"/>
</dbReference>
<reference evidence="1 4" key="2">
    <citation type="submission" date="2024-10" db="EMBL/GenBank/DDBJ databases">
        <authorList>
            <person name="Deangelis K."/>
            <person name="Huntemann M."/>
            <person name="Clum A."/>
            <person name="Wang J."/>
            <person name="Palaniappan K."/>
            <person name="Ritter S."/>
            <person name="Chen I.-M."/>
            <person name="Stamatis D."/>
            <person name="Reddy T."/>
            <person name="O'Malley R."/>
            <person name="Daum C."/>
            <person name="Ng V."/>
            <person name="Ivanova N."/>
            <person name="Kyrpides N."/>
            <person name="Woyke T."/>
        </authorList>
    </citation>
    <scope>NUCLEOTIDE SEQUENCE [LARGE SCALE GENOMIC DNA]</scope>
    <source>
        <strain evidence="1 4">GAS97</strain>
    </source>
</reference>
<reference evidence="1 4" key="3">
    <citation type="submission" date="2024-11" db="EMBL/GenBank/DDBJ databases">
        <title>Using genomics to understand microbial adaptation to soil warming.</title>
        <authorList>
            <person name="Deangelis K.M. PhD."/>
        </authorList>
    </citation>
    <scope>NUCLEOTIDE SEQUENCE [LARGE SCALE GENOMIC DNA]</scope>
    <source>
        <strain evidence="1 4">GAS97</strain>
    </source>
</reference>
<keyword evidence="4" id="KW-1185">Reference proteome</keyword>
<gene>
    <name evidence="1" type="ORF">ABH943_008260</name>
    <name evidence="2" type="ORF">AWB69_03455</name>
</gene>
<protein>
    <submittedName>
        <fullName evidence="2">Uncharacterized protein</fullName>
    </submittedName>
</protein>
<evidence type="ECO:0000313" key="1">
    <source>
        <dbReference type="EMBL" id="MFK4448216.1"/>
    </source>
</evidence>
<dbReference type="Proteomes" id="UP000054683">
    <property type="component" value="Unassembled WGS sequence"/>
</dbReference>
<evidence type="ECO:0000313" key="4">
    <source>
        <dbReference type="Proteomes" id="UP001620514"/>
    </source>
</evidence>
<dbReference type="AlphaFoldDB" id="A0A158GW64"/>
<name>A0A158GW64_9BURK</name>
<proteinExistence type="predicted"/>
<reference evidence="2 3" key="1">
    <citation type="submission" date="2016-01" db="EMBL/GenBank/DDBJ databases">
        <authorList>
            <person name="Oliw E.H."/>
        </authorList>
    </citation>
    <scope>NUCLEOTIDE SEQUENCE [LARGE SCALE GENOMIC DNA]</scope>
    <source>
        <strain evidence="2">LMG 27134</strain>
    </source>
</reference>
<evidence type="ECO:0000313" key="3">
    <source>
        <dbReference type="Proteomes" id="UP000054683"/>
    </source>
</evidence>